<feature type="compositionally biased region" description="Basic and acidic residues" evidence="1">
    <location>
        <begin position="188"/>
        <end position="197"/>
    </location>
</feature>
<dbReference type="AlphaFoldDB" id="A0A9W7ZU12"/>
<dbReference type="Proteomes" id="UP001150538">
    <property type="component" value="Unassembled WGS sequence"/>
</dbReference>
<feature type="compositionally biased region" description="Polar residues" evidence="1">
    <location>
        <begin position="198"/>
        <end position="209"/>
    </location>
</feature>
<accession>A0A9W7ZU12</accession>
<feature type="region of interest" description="Disordered" evidence="1">
    <location>
        <begin position="178"/>
        <end position="232"/>
    </location>
</feature>
<evidence type="ECO:0000313" key="2">
    <source>
        <dbReference type="EMBL" id="KAJ1916105.1"/>
    </source>
</evidence>
<reference evidence="2" key="1">
    <citation type="submission" date="2022-07" db="EMBL/GenBank/DDBJ databases">
        <title>Phylogenomic reconstructions and comparative analyses of Kickxellomycotina fungi.</title>
        <authorList>
            <person name="Reynolds N.K."/>
            <person name="Stajich J.E."/>
            <person name="Barry K."/>
            <person name="Grigoriev I.V."/>
            <person name="Crous P."/>
            <person name="Smith M.E."/>
        </authorList>
    </citation>
    <scope>NUCLEOTIDE SEQUENCE</scope>
    <source>
        <strain evidence="2">NBRC 100468</strain>
    </source>
</reference>
<evidence type="ECO:0000313" key="3">
    <source>
        <dbReference type="Proteomes" id="UP001150538"/>
    </source>
</evidence>
<feature type="compositionally biased region" description="Low complexity" evidence="1">
    <location>
        <begin position="42"/>
        <end position="67"/>
    </location>
</feature>
<evidence type="ECO:0000256" key="1">
    <source>
        <dbReference type="SAM" id="MobiDB-lite"/>
    </source>
</evidence>
<sequence>MSDSSWYGSNDDWPGQPASSIFQRLNEDDEDDREEDVYAKYGNSPSGSGGSSSDSGSDDSSSMNSNRGDSDSDGDDDSSSDHDSQSNSSDSGDHSYFQRSIENLILSDNDESLQEAELVLRSERIIRRKMDTIGDDLKNVTSELGELGSYDYSQDYYELTFYAQTKPQEIQEISNIPGTSSTYYYESSGEKPSEDYKATSSQQPEQQTSDADDSKEETRQHRYMKKRRKPGT</sequence>
<comment type="caution">
    <text evidence="2">The sequence shown here is derived from an EMBL/GenBank/DDBJ whole genome shotgun (WGS) entry which is preliminary data.</text>
</comment>
<dbReference type="EMBL" id="JANBPU010000115">
    <property type="protein sequence ID" value="KAJ1916105.1"/>
    <property type="molecule type" value="Genomic_DNA"/>
</dbReference>
<protein>
    <submittedName>
        <fullName evidence="2">Uncharacterized protein</fullName>
    </submittedName>
</protein>
<proteinExistence type="predicted"/>
<gene>
    <name evidence="2" type="ORF">H4219_003976</name>
</gene>
<feature type="compositionally biased region" description="Low complexity" evidence="1">
    <location>
        <begin position="178"/>
        <end position="187"/>
    </location>
</feature>
<feature type="region of interest" description="Disordered" evidence="1">
    <location>
        <begin position="1"/>
        <end position="95"/>
    </location>
</feature>
<organism evidence="2 3">
    <name type="scientific">Mycoemilia scoparia</name>
    <dbReference type="NCBI Taxonomy" id="417184"/>
    <lineage>
        <taxon>Eukaryota</taxon>
        <taxon>Fungi</taxon>
        <taxon>Fungi incertae sedis</taxon>
        <taxon>Zoopagomycota</taxon>
        <taxon>Kickxellomycotina</taxon>
        <taxon>Kickxellomycetes</taxon>
        <taxon>Kickxellales</taxon>
        <taxon>Kickxellaceae</taxon>
        <taxon>Mycoemilia</taxon>
    </lineage>
</organism>
<feature type="compositionally biased region" description="Basic residues" evidence="1">
    <location>
        <begin position="221"/>
        <end position="232"/>
    </location>
</feature>
<name>A0A9W7ZU12_9FUNG</name>
<keyword evidence="3" id="KW-1185">Reference proteome</keyword>